<reference evidence="1" key="1">
    <citation type="journal article" date="2021" name="Proc. Natl. Acad. Sci. U.S.A.">
        <title>A Catalog of Tens of Thousands of Viruses from Human Metagenomes Reveals Hidden Associations with Chronic Diseases.</title>
        <authorList>
            <person name="Tisza M.J."/>
            <person name="Buck C.B."/>
        </authorList>
    </citation>
    <scope>NUCLEOTIDE SEQUENCE</scope>
    <source>
        <strain evidence="1">CtAca11</strain>
    </source>
</reference>
<sequence>MRTDGTNIIDDFRRVCKVVQPDLNNNGNIMVMYKRNSFDDLFDTIGDLYHTLVAFHMPTKYLNIDITEDLVKIKMGYKCLKALFYADEEEDEE</sequence>
<evidence type="ECO:0000313" key="1">
    <source>
        <dbReference type="EMBL" id="DAE14682.1"/>
    </source>
</evidence>
<dbReference type="EMBL" id="BK015590">
    <property type="protein sequence ID" value="DAE14682.1"/>
    <property type="molecule type" value="Genomic_DNA"/>
</dbReference>
<organism evidence="1">
    <name type="scientific">Myoviridae sp. ctAca11</name>
    <dbReference type="NCBI Taxonomy" id="2825043"/>
    <lineage>
        <taxon>Viruses</taxon>
        <taxon>Duplodnaviria</taxon>
        <taxon>Heunggongvirae</taxon>
        <taxon>Uroviricota</taxon>
        <taxon>Caudoviricetes</taxon>
    </lineage>
</organism>
<protein>
    <submittedName>
        <fullName evidence="1">Uncharacterized protein</fullName>
    </submittedName>
</protein>
<proteinExistence type="predicted"/>
<accession>A0A8S5Q6V4</accession>
<name>A0A8S5Q6V4_9CAUD</name>